<dbReference type="AlphaFoldDB" id="Q2H5J2"/>
<dbReference type="HOGENOM" id="CLU_2670856_0_0_1"/>
<evidence type="ECO:0000313" key="2">
    <source>
        <dbReference type="EMBL" id="EAQ89454.1"/>
    </source>
</evidence>
<organism evidence="2 3">
    <name type="scientific">Chaetomium globosum (strain ATCC 6205 / CBS 148.51 / DSM 1962 / NBRC 6347 / NRRL 1970)</name>
    <name type="common">Soil fungus</name>
    <dbReference type="NCBI Taxonomy" id="306901"/>
    <lineage>
        <taxon>Eukaryota</taxon>
        <taxon>Fungi</taxon>
        <taxon>Dikarya</taxon>
        <taxon>Ascomycota</taxon>
        <taxon>Pezizomycotina</taxon>
        <taxon>Sordariomycetes</taxon>
        <taxon>Sordariomycetidae</taxon>
        <taxon>Sordariales</taxon>
        <taxon>Chaetomiaceae</taxon>
        <taxon>Chaetomium</taxon>
    </lineage>
</organism>
<accession>Q2H5J2</accession>
<dbReference type="InParanoid" id="Q2H5J2"/>
<dbReference type="Proteomes" id="UP000001056">
    <property type="component" value="Unassembled WGS sequence"/>
</dbReference>
<reference evidence="3" key="1">
    <citation type="journal article" date="2015" name="Genome Announc.">
        <title>Draft genome sequence of the cellulolytic fungus Chaetomium globosum.</title>
        <authorList>
            <person name="Cuomo C.A."/>
            <person name="Untereiner W.A."/>
            <person name="Ma L.-J."/>
            <person name="Grabherr M."/>
            <person name="Birren B.W."/>
        </authorList>
    </citation>
    <scope>NUCLEOTIDE SEQUENCE [LARGE SCALE GENOMIC DNA]</scope>
    <source>
        <strain evidence="3">ATCC 6205 / CBS 148.51 / DSM 1962 / NBRC 6347 / NRRL 1970</strain>
    </source>
</reference>
<dbReference type="EMBL" id="CH408031">
    <property type="protein sequence ID" value="EAQ89454.1"/>
    <property type="molecule type" value="Genomic_DNA"/>
</dbReference>
<dbReference type="GeneID" id="4391417"/>
<gene>
    <name evidence="2" type="ORF">CHGG_06073</name>
</gene>
<proteinExistence type="predicted"/>
<sequence length="75" mass="7998">MAQHNLAWWTFRQSTREPGGGIGPTGSAYTKQNPKICEALIISLALQVHGDGTSDNYTSKHSAKNSAFPAPPEAS</sequence>
<protein>
    <submittedName>
        <fullName evidence="2">Uncharacterized protein</fullName>
    </submittedName>
</protein>
<keyword evidence="3" id="KW-1185">Reference proteome</keyword>
<feature type="region of interest" description="Disordered" evidence="1">
    <location>
        <begin position="1"/>
        <end position="27"/>
    </location>
</feature>
<evidence type="ECO:0000256" key="1">
    <source>
        <dbReference type="SAM" id="MobiDB-lite"/>
    </source>
</evidence>
<name>Q2H5J2_CHAGB</name>
<dbReference type="VEuPathDB" id="FungiDB:CHGG_06073"/>
<evidence type="ECO:0000313" key="3">
    <source>
        <dbReference type="Proteomes" id="UP000001056"/>
    </source>
</evidence>
<dbReference type="RefSeq" id="XP_001222168.1">
    <property type="nucleotide sequence ID" value="XM_001222167.1"/>
</dbReference>
<feature type="region of interest" description="Disordered" evidence="1">
    <location>
        <begin position="53"/>
        <end position="75"/>
    </location>
</feature>